<reference evidence="1" key="1">
    <citation type="journal article" date="2019" name="Sci. Rep.">
        <title>Draft genome of Tanacetum cinerariifolium, the natural source of mosquito coil.</title>
        <authorList>
            <person name="Yamashiro T."/>
            <person name="Shiraishi A."/>
            <person name="Satake H."/>
            <person name="Nakayama K."/>
        </authorList>
    </citation>
    <scope>NUCLEOTIDE SEQUENCE</scope>
</reference>
<organism evidence="1">
    <name type="scientific">Tanacetum cinerariifolium</name>
    <name type="common">Dalmatian daisy</name>
    <name type="synonym">Chrysanthemum cinerariifolium</name>
    <dbReference type="NCBI Taxonomy" id="118510"/>
    <lineage>
        <taxon>Eukaryota</taxon>
        <taxon>Viridiplantae</taxon>
        <taxon>Streptophyta</taxon>
        <taxon>Embryophyta</taxon>
        <taxon>Tracheophyta</taxon>
        <taxon>Spermatophyta</taxon>
        <taxon>Magnoliopsida</taxon>
        <taxon>eudicotyledons</taxon>
        <taxon>Gunneridae</taxon>
        <taxon>Pentapetalae</taxon>
        <taxon>asterids</taxon>
        <taxon>campanulids</taxon>
        <taxon>Asterales</taxon>
        <taxon>Asteraceae</taxon>
        <taxon>Asteroideae</taxon>
        <taxon>Anthemideae</taxon>
        <taxon>Anthemidinae</taxon>
        <taxon>Tanacetum</taxon>
    </lineage>
</organism>
<sequence length="123" mass="13355">SYQLLFLLGRNAPHLGPKTHRIDADGAGPVGGQGGVEIFEADGVERADVGRKIVNVIRGQGLAWLFARRGRGANPGFRGWRWYRAAGRRAETGAGRRCAAGSWPAGRHRRALAWAGRLWACPE</sequence>
<dbReference type="EMBL" id="BKCJ011568922">
    <property type="protein sequence ID" value="GFD42212.1"/>
    <property type="molecule type" value="Genomic_DNA"/>
</dbReference>
<dbReference type="AlphaFoldDB" id="A0A699W2N9"/>
<protein>
    <submittedName>
        <fullName evidence="1">Uncharacterized protein</fullName>
    </submittedName>
</protein>
<proteinExistence type="predicted"/>
<comment type="caution">
    <text evidence="1">The sequence shown here is derived from an EMBL/GenBank/DDBJ whole genome shotgun (WGS) entry which is preliminary data.</text>
</comment>
<name>A0A699W2N9_TANCI</name>
<accession>A0A699W2N9</accession>
<evidence type="ECO:0000313" key="1">
    <source>
        <dbReference type="EMBL" id="GFD42212.1"/>
    </source>
</evidence>
<gene>
    <name evidence="1" type="ORF">Tci_914181</name>
</gene>
<feature type="non-terminal residue" evidence="1">
    <location>
        <position position="1"/>
    </location>
</feature>